<reference evidence="1 2" key="1">
    <citation type="submission" date="2014-04" db="EMBL/GenBank/DDBJ databases">
        <authorList>
            <consortium name="DOE Joint Genome Institute"/>
            <person name="Kuo A."/>
            <person name="Ruytinx J."/>
            <person name="Rineau F."/>
            <person name="Colpaert J."/>
            <person name="Kohler A."/>
            <person name="Nagy L.G."/>
            <person name="Floudas D."/>
            <person name="Copeland A."/>
            <person name="Barry K.W."/>
            <person name="Cichocki N."/>
            <person name="Veneault-Fourrey C."/>
            <person name="LaButti K."/>
            <person name="Lindquist E.A."/>
            <person name="Lipzen A."/>
            <person name="Lundell T."/>
            <person name="Morin E."/>
            <person name="Murat C."/>
            <person name="Sun H."/>
            <person name="Tunlid A."/>
            <person name="Henrissat B."/>
            <person name="Grigoriev I.V."/>
            <person name="Hibbett D.S."/>
            <person name="Martin F."/>
            <person name="Nordberg H.P."/>
            <person name="Cantor M.N."/>
            <person name="Hua S.X."/>
        </authorList>
    </citation>
    <scope>NUCLEOTIDE SEQUENCE [LARGE SCALE GENOMIC DNA]</scope>
    <source>
        <strain evidence="1 2">UH-Slu-Lm8-n1</strain>
    </source>
</reference>
<accession>A0A0D0AF76</accession>
<dbReference type="HOGENOM" id="CLU_2759527_0_0_1"/>
<evidence type="ECO:0000313" key="2">
    <source>
        <dbReference type="Proteomes" id="UP000054485"/>
    </source>
</evidence>
<dbReference type="InParanoid" id="A0A0D0AF76"/>
<dbReference type="Proteomes" id="UP000054485">
    <property type="component" value="Unassembled WGS sequence"/>
</dbReference>
<dbReference type="AlphaFoldDB" id="A0A0D0AF76"/>
<proteinExistence type="predicted"/>
<dbReference type="OrthoDB" id="2622739at2759"/>
<keyword evidence="2" id="KW-1185">Reference proteome</keyword>
<sequence length="70" mass="7957">MALHRNSDAETATMTIELPTLKQRDVNVKANGKHLSIFLDFKRSENYDKANVWCENSTVLLSKSVPCKTF</sequence>
<dbReference type="EMBL" id="KN836093">
    <property type="protein sequence ID" value="KIK32857.1"/>
    <property type="molecule type" value="Genomic_DNA"/>
</dbReference>
<gene>
    <name evidence="1" type="ORF">CY34DRAFT_814030</name>
</gene>
<name>A0A0D0AF76_9AGAM</name>
<protein>
    <submittedName>
        <fullName evidence="1">Uncharacterized protein</fullName>
    </submittedName>
</protein>
<evidence type="ECO:0000313" key="1">
    <source>
        <dbReference type="EMBL" id="KIK32857.1"/>
    </source>
</evidence>
<organism evidence="1 2">
    <name type="scientific">Suillus luteus UH-Slu-Lm8-n1</name>
    <dbReference type="NCBI Taxonomy" id="930992"/>
    <lineage>
        <taxon>Eukaryota</taxon>
        <taxon>Fungi</taxon>
        <taxon>Dikarya</taxon>
        <taxon>Basidiomycota</taxon>
        <taxon>Agaricomycotina</taxon>
        <taxon>Agaricomycetes</taxon>
        <taxon>Agaricomycetidae</taxon>
        <taxon>Boletales</taxon>
        <taxon>Suillineae</taxon>
        <taxon>Suillaceae</taxon>
        <taxon>Suillus</taxon>
    </lineage>
</organism>
<reference evidence="2" key="2">
    <citation type="submission" date="2015-01" db="EMBL/GenBank/DDBJ databases">
        <title>Evolutionary Origins and Diversification of the Mycorrhizal Mutualists.</title>
        <authorList>
            <consortium name="DOE Joint Genome Institute"/>
            <consortium name="Mycorrhizal Genomics Consortium"/>
            <person name="Kohler A."/>
            <person name="Kuo A."/>
            <person name="Nagy L.G."/>
            <person name="Floudas D."/>
            <person name="Copeland A."/>
            <person name="Barry K.W."/>
            <person name="Cichocki N."/>
            <person name="Veneault-Fourrey C."/>
            <person name="LaButti K."/>
            <person name="Lindquist E.A."/>
            <person name="Lipzen A."/>
            <person name="Lundell T."/>
            <person name="Morin E."/>
            <person name="Murat C."/>
            <person name="Riley R."/>
            <person name="Ohm R."/>
            <person name="Sun H."/>
            <person name="Tunlid A."/>
            <person name="Henrissat B."/>
            <person name="Grigoriev I.V."/>
            <person name="Hibbett D.S."/>
            <person name="Martin F."/>
        </authorList>
    </citation>
    <scope>NUCLEOTIDE SEQUENCE [LARGE SCALE GENOMIC DNA]</scope>
    <source>
        <strain evidence="2">UH-Slu-Lm8-n1</strain>
    </source>
</reference>